<proteinExistence type="predicted"/>
<dbReference type="PANTHER" id="PTHR32015">
    <property type="entry name" value="FASTING INDUCED LIPASE"/>
    <property type="match status" value="1"/>
</dbReference>
<name>A0ABP4E2L5_9ACTN</name>
<dbReference type="InterPro" id="IPR002918">
    <property type="entry name" value="Lipase_EstA/Esterase_EstB"/>
</dbReference>
<protein>
    <submittedName>
        <fullName evidence="2">Triacylglycerol lipase</fullName>
    </submittedName>
</protein>
<dbReference type="PANTHER" id="PTHR32015:SF1">
    <property type="entry name" value="LIPASE"/>
    <property type="match status" value="1"/>
</dbReference>
<accession>A0ABP4E2L5</accession>
<dbReference type="RefSeq" id="WP_344624701.1">
    <property type="nucleotide sequence ID" value="NZ_BAAALD010000033.1"/>
</dbReference>
<dbReference type="EMBL" id="BAAALD010000033">
    <property type="protein sequence ID" value="GAA1089565.1"/>
    <property type="molecule type" value="Genomic_DNA"/>
</dbReference>
<dbReference type="InterPro" id="IPR029058">
    <property type="entry name" value="AB_hydrolase_fold"/>
</dbReference>
<sequence length="223" mass="23521">MRRILGSLFLCLAAVTAFVVPSGSAHAAGHRPVIFVHGYTGSASNWTTALSVFTAGGYGSSELYAFEYDWNQSNQTSAAQLAAYVDQVRAKTGAAQVDLVNHSMGGLVTRWYVKQLGGHTKVAHWASLAGANHGTTYAANCIAYPSCQEMYPGSSFLATLNSGDETPGSTSYRTWYSPCDGVIIPYTSTAVSGATNTLVACQTHIGFLTDLSVLAQVRGFVSA</sequence>
<organism evidence="2 3">
    <name type="scientific">Kitasatospora arboriphila</name>
    <dbReference type="NCBI Taxonomy" id="258052"/>
    <lineage>
        <taxon>Bacteria</taxon>
        <taxon>Bacillati</taxon>
        <taxon>Actinomycetota</taxon>
        <taxon>Actinomycetes</taxon>
        <taxon>Kitasatosporales</taxon>
        <taxon>Streptomycetaceae</taxon>
        <taxon>Kitasatospora</taxon>
    </lineage>
</organism>
<dbReference type="Proteomes" id="UP001499987">
    <property type="component" value="Unassembled WGS sequence"/>
</dbReference>
<feature type="signal peptide" evidence="1">
    <location>
        <begin position="1"/>
        <end position="27"/>
    </location>
</feature>
<evidence type="ECO:0000256" key="1">
    <source>
        <dbReference type="SAM" id="SignalP"/>
    </source>
</evidence>
<keyword evidence="1" id="KW-0732">Signal</keyword>
<gene>
    <name evidence="2" type="ORF">GCM10009663_36650</name>
</gene>
<keyword evidence="3" id="KW-1185">Reference proteome</keyword>
<comment type="caution">
    <text evidence="2">The sequence shown here is derived from an EMBL/GenBank/DDBJ whole genome shotgun (WGS) entry which is preliminary data.</text>
</comment>
<feature type="chain" id="PRO_5046260235" evidence="1">
    <location>
        <begin position="28"/>
        <end position="223"/>
    </location>
</feature>
<evidence type="ECO:0000313" key="2">
    <source>
        <dbReference type="EMBL" id="GAA1089565.1"/>
    </source>
</evidence>
<evidence type="ECO:0000313" key="3">
    <source>
        <dbReference type="Proteomes" id="UP001499987"/>
    </source>
</evidence>
<dbReference type="SUPFAM" id="SSF53474">
    <property type="entry name" value="alpha/beta-Hydrolases"/>
    <property type="match status" value="1"/>
</dbReference>
<dbReference type="Pfam" id="PF01674">
    <property type="entry name" value="Lipase_2"/>
    <property type="match status" value="1"/>
</dbReference>
<dbReference type="Gene3D" id="3.40.50.1820">
    <property type="entry name" value="alpha/beta hydrolase"/>
    <property type="match status" value="1"/>
</dbReference>
<reference evidence="3" key="1">
    <citation type="journal article" date="2019" name="Int. J. Syst. Evol. Microbiol.">
        <title>The Global Catalogue of Microorganisms (GCM) 10K type strain sequencing project: providing services to taxonomists for standard genome sequencing and annotation.</title>
        <authorList>
            <consortium name="The Broad Institute Genomics Platform"/>
            <consortium name="The Broad Institute Genome Sequencing Center for Infectious Disease"/>
            <person name="Wu L."/>
            <person name="Ma J."/>
        </authorList>
    </citation>
    <scope>NUCLEOTIDE SEQUENCE [LARGE SCALE GENOMIC DNA]</scope>
    <source>
        <strain evidence="3">JCM 13002</strain>
    </source>
</reference>